<gene>
    <name evidence="2" type="ORF">STSU_031020</name>
</gene>
<reference evidence="2 3" key="1">
    <citation type="journal article" date="2012" name="J. Bacteriol.">
        <title>Draft genome of Streptomyces tsukubaensis NRRL 18488, the producer of the clinically important immunosuppressant tacrolimus (FK506).</title>
        <authorList>
            <person name="Barreiro C."/>
            <person name="Prieto C."/>
            <person name="Sola-Landa A."/>
            <person name="Solera E."/>
            <person name="Martinez-Castro M."/>
            <person name="Perez-Redondo R."/>
            <person name="Garcia-Estrada C."/>
            <person name="Aparicio J.F."/>
            <person name="Fernandez-Martinez L.T."/>
            <person name="Santos-Aberturas J."/>
            <person name="Salehi-Najafabadi Z."/>
            <person name="Rodriguez-Garcia A."/>
            <person name="Tauch A."/>
            <person name="Martin J.F."/>
        </authorList>
    </citation>
    <scope>NUCLEOTIDE SEQUENCE [LARGE SCALE GENOMIC DNA]</scope>
    <source>
        <strain evidence="3">DSM 42081 / NBRC 108919 / NRRL 18488 / 9993</strain>
    </source>
</reference>
<proteinExistence type="predicted"/>
<evidence type="ECO:0000256" key="1">
    <source>
        <dbReference type="SAM" id="MobiDB-lite"/>
    </source>
</evidence>
<keyword evidence="3" id="KW-1185">Reference proteome</keyword>
<protein>
    <submittedName>
        <fullName evidence="2">Uncharacterized protein</fullName>
    </submittedName>
</protein>
<name>A0A7G3UNW3_STRT9</name>
<accession>A0A7G3UNW3</accession>
<organism evidence="2 3">
    <name type="scientific">Streptomyces tsukubensis (strain DSM 42081 / NBRC 108919 / NRRL 18488 / 9993)</name>
    <dbReference type="NCBI Taxonomy" id="1114943"/>
    <lineage>
        <taxon>Bacteria</taxon>
        <taxon>Bacillati</taxon>
        <taxon>Actinomycetota</taxon>
        <taxon>Actinomycetes</taxon>
        <taxon>Kitasatosporales</taxon>
        <taxon>Streptomycetaceae</taxon>
        <taxon>Streptomyces</taxon>
    </lineage>
</organism>
<evidence type="ECO:0000313" key="2">
    <source>
        <dbReference type="EMBL" id="QKM70910.1"/>
    </source>
</evidence>
<evidence type="ECO:0000313" key="3">
    <source>
        <dbReference type="Proteomes" id="UP000005940"/>
    </source>
</evidence>
<feature type="region of interest" description="Disordered" evidence="1">
    <location>
        <begin position="1"/>
        <end position="105"/>
    </location>
</feature>
<dbReference type="AlphaFoldDB" id="A0A7G3UNW3"/>
<sequence>MAATAGGGPARARRGGGGWAAVIPPGHDPGAGSGGTGPSRTPSPVDGSARGGGPAGPGRRSAEDITVRRPPPGRTRGPARRDGSASGSRGTRPRSAGQRRTVRARFLPDASLPVLTVVPKTPAATARAAGRAAARRLARTGRAHVGGLLELRVLGAPAGPAAPAGAAERAAVRAVTAAFPPSATNRRTAP</sequence>
<feature type="compositionally biased region" description="Gly residues" evidence="1">
    <location>
        <begin position="1"/>
        <end position="19"/>
    </location>
</feature>
<dbReference type="EMBL" id="CP029159">
    <property type="protein sequence ID" value="QKM70910.1"/>
    <property type="molecule type" value="Genomic_DNA"/>
</dbReference>
<dbReference type="Proteomes" id="UP000005940">
    <property type="component" value="Chromosome"/>
</dbReference>
<feature type="compositionally biased region" description="Low complexity" evidence="1">
    <location>
        <begin position="38"/>
        <end position="48"/>
    </location>
</feature>